<keyword evidence="1" id="KW-1185">Reference proteome</keyword>
<evidence type="ECO:0000313" key="1">
    <source>
        <dbReference type="Proteomes" id="UP000790787"/>
    </source>
</evidence>
<dbReference type="Proteomes" id="UP000790787">
    <property type="component" value="Chromosome 1"/>
</dbReference>
<sequence length="232" mass="26673">MNPDHLQLVKKECEELLEFDLIEPSDSQWACGAFYVNKRAKQTRGKLSDTLEEHGNLLRQFEALVTQYGIMLSAKKMVLAQKEIDFLGMHFVQGEYSPGSHICQELLKFLDTNFTTKQIQQFLGVINYVRDFIPNISTYISPLTEMLKKNAPSWGEKQDEAVKKIKEISKNVKSLYIPSDGKKILQTDASHEYWSVVLFEEKMARGKYADTLVESSKMPSNIITPLLRKFLQ</sequence>
<accession>A0AC58RSB2</accession>
<evidence type="ECO:0000313" key="2">
    <source>
        <dbReference type="RefSeq" id="XP_075075617.1"/>
    </source>
</evidence>
<name>A0AC58RSB2_TOBAC</name>
<reference evidence="1" key="1">
    <citation type="journal article" date="2014" name="Nat. Commun.">
        <title>The tobacco genome sequence and its comparison with those of tomato and potato.</title>
        <authorList>
            <person name="Sierro N."/>
            <person name="Battey J.N."/>
            <person name="Ouadi S."/>
            <person name="Bakaher N."/>
            <person name="Bovet L."/>
            <person name="Willig A."/>
            <person name="Goepfert S."/>
            <person name="Peitsch M.C."/>
            <person name="Ivanov N.V."/>
        </authorList>
    </citation>
    <scope>NUCLEOTIDE SEQUENCE [LARGE SCALE GENOMIC DNA]</scope>
</reference>
<gene>
    <name evidence="2" type="primary">LOC142162768</name>
</gene>
<protein>
    <submittedName>
        <fullName evidence="2">Mitochondrial protein AtMg00860</fullName>
    </submittedName>
</protein>
<dbReference type="RefSeq" id="XP_075075617.1">
    <property type="nucleotide sequence ID" value="XM_075219516.1"/>
</dbReference>
<reference evidence="2" key="2">
    <citation type="submission" date="2025-08" db="UniProtKB">
        <authorList>
            <consortium name="RefSeq"/>
        </authorList>
    </citation>
    <scope>IDENTIFICATION</scope>
    <source>
        <tissue evidence="2">Leaf</tissue>
    </source>
</reference>
<proteinExistence type="predicted"/>
<organism evidence="1 2">
    <name type="scientific">Nicotiana tabacum</name>
    <name type="common">Common tobacco</name>
    <dbReference type="NCBI Taxonomy" id="4097"/>
    <lineage>
        <taxon>Eukaryota</taxon>
        <taxon>Viridiplantae</taxon>
        <taxon>Streptophyta</taxon>
        <taxon>Embryophyta</taxon>
        <taxon>Tracheophyta</taxon>
        <taxon>Spermatophyta</taxon>
        <taxon>Magnoliopsida</taxon>
        <taxon>eudicotyledons</taxon>
        <taxon>Gunneridae</taxon>
        <taxon>Pentapetalae</taxon>
        <taxon>asterids</taxon>
        <taxon>lamiids</taxon>
        <taxon>Solanales</taxon>
        <taxon>Solanaceae</taxon>
        <taxon>Nicotianoideae</taxon>
        <taxon>Nicotianeae</taxon>
        <taxon>Nicotiana</taxon>
    </lineage>
</organism>